<reference evidence="2 3" key="2">
    <citation type="journal article" date="2015" name="Antonie Van Leeuwenhoek">
        <title>Thioclava indica sp. nov., isolated from surface seawater of the Indian Ocean.</title>
        <authorList>
            <person name="Liu Y."/>
            <person name="Lai Q."/>
            <person name="Du J."/>
            <person name="Xu H."/>
            <person name="Jiang L."/>
            <person name="Shao Z."/>
        </authorList>
    </citation>
    <scope>NUCLEOTIDE SEQUENCE [LARGE SCALE GENOMIC DNA]</scope>
    <source>
        <strain evidence="2 3">13D2W-2</strain>
    </source>
</reference>
<dbReference type="STRING" id="1317124.DW2_03269"/>
<evidence type="ECO:0000259" key="1">
    <source>
        <dbReference type="Pfam" id="PF12973"/>
    </source>
</evidence>
<evidence type="ECO:0000313" key="2">
    <source>
        <dbReference type="EMBL" id="KFE36296.1"/>
    </source>
</evidence>
<dbReference type="InterPro" id="IPR011051">
    <property type="entry name" value="RmlC_Cupin_sf"/>
</dbReference>
<dbReference type="eggNOG" id="COG3806">
    <property type="taxonomic scope" value="Bacteria"/>
</dbReference>
<dbReference type="AlphaFoldDB" id="A0A085TZZ9"/>
<accession>A0A085TZZ9</accession>
<keyword evidence="3" id="KW-1185">Reference proteome</keyword>
<name>A0A085TZZ9_9RHOB</name>
<proteinExistence type="predicted"/>
<feature type="domain" description="ChrR-like cupin" evidence="1">
    <location>
        <begin position="13"/>
        <end position="115"/>
    </location>
</feature>
<dbReference type="PATRIC" id="fig|1317124.6.peg.657"/>
<organism evidence="2 3">
    <name type="scientific">Thioclava atlantica</name>
    <dbReference type="NCBI Taxonomy" id="1317124"/>
    <lineage>
        <taxon>Bacteria</taxon>
        <taxon>Pseudomonadati</taxon>
        <taxon>Pseudomonadota</taxon>
        <taxon>Alphaproteobacteria</taxon>
        <taxon>Rhodobacterales</taxon>
        <taxon>Paracoccaceae</taxon>
        <taxon>Thioclava</taxon>
    </lineage>
</organism>
<dbReference type="Pfam" id="PF12973">
    <property type="entry name" value="Cupin_7"/>
    <property type="match status" value="2"/>
</dbReference>
<gene>
    <name evidence="2" type="ORF">DW2_03269</name>
</gene>
<dbReference type="InterPro" id="IPR014710">
    <property type="entry name" value="RmlC-like_jellyroll"/>
</dbReference>
<dbReference type="SUPFAM" id="SSF51182">
    <property type="entry name" value="RmlC-like cupins"/>
    <property type="match status" value="2"/>
</dbReference>
<reference evidence="3" key="1">
    <citation type="submission" date="2013-04" db="EMBL/GenBank/DDBJ databases">
        <title>Thioclava sp. 13D2W-2 Genome Sequencing.</title>
        <authorList>
            <person name="Lai Q."/>
            <person name="Li G."/>
            <person name="Shao Z."/>
        </authorList>
    </citation>
    <scope>NUCLEOTIDE SEQUENCE [LARGE SCALE GENOMIC DNA]</scope>
    <source>
        <strain evidence="3">13D2W-2</strain>
    </source>
</reference>
<dbReference type="EMBL" id="AQRC01000002">
    <property type="protein sequence ID" value="KFE36296.1"/>
    <property type="molecule type" value="Genomic_DNA"/>
</dbReference>
<dbReference type="Gene3D" id="2.60.120.10">
    <property type="entry name" value="Jelly Rolls"/>
    <property type="match status" value="1"/>
</dbReference>
<dbReference type="CDD" id="cd20303">
    <property type="entry name" value="cupin_ChrR_1"/>
    <property type="match status" value="1"/>
</dbReference>
<comment type="caution">
    <text evidence="2">The sequence shown here is derived from an EMBL/GenBank/DDBJ whole genome shotgun (WGS) entry which is preliminary data.</text>
</comment>
<feature type="domain" description="ChrR-like cupin" evidence="1">
    <location>
        <begin position="135"/>
        <end position="218"/>
    </location>
</feature>
<protein>
    <submittedName>
        <fullName evidence="2">Anti-ECF sigma factor ChrR</fullName>
    </submittedName>
</protein>
<sequence length="226" mass="24662">MGWKMELNTDFSQRVLVHTDELDWQASPSAGVERRMLDRIGGEVARATSIVRFAPGHSFSAHTHGGGEEFLVLEGVFQDEHGDYPAGSYVRNPPTTRHTPGSDGGCTIFVKLWQFEPDDRNQFSKAVTDGLGPDAQGVERAELHRDARETVSYFEIAPEAELSHDAPGGIELLVLAGSLSEGEDVLREGSWLRLPEGIALEARAGAEGAKLWMKTGHLRFVAAPDV</sequence>
<evidence type="ECO:0000313" key="3">
    <source>
        <dbReference type="Proteomes" id="UP000028607"/>
    </source>
</evidence>
<dbReference type="Proteomes" id="UP000028607">
    <property type="component" value="Unassembled WGS sequence"/>
</dbReference>
<dbReference type="InterPro" id="IPR025979">
    <property type="entry name" value="ChrR-like_cupin_dom"/>
</dbReference>